<dbReference type="PANTHER" id="PTHR46026">
    <property type="entry name" value="RHO-TYPE GUANINE NUCLEOTIDE EXCHANGE FACTOR, ISOFORM F"/>
    <property type="match status" value="1"/>
</dbReference>
<dbReference type="PROSITE" id="PS50002">
    <property type="entry name" value="SH3"/>
    <property type="match status" value="1"/>
</dbReference>
<dbReference type="PANTHER" id="PTHR46026:SF1">
    <property type="entry name" value="RHO-TYPE GUANINE NUCLEOTIDE EXCHANGE FACTOR, ISOFORM F"/>
    <property type="match status" value="1"/>
</dbReference>
<dbReference type="CDD" id="cd11887">
    <property type="entry name" value="SH3_Bbc1"/>
    <property type="match status" value="1"/>
</dbReference>
<feature type="compositionally biased region" description="Gly residues" evidence="3">
    <location>
        <begin position="437"/>
        <end position="451"/>
    </location>
</feature>
<gene>
    <name evidence="5" type="ORF">EJ05DRAFT_495987</name>
</gene>
<sequence length="1164" mass="125964">MFRVKALYDYASPHDDDLSFPAGQIITVTEEEDDDWYIGEYKEDSTGAKKEGLFPKNFVEKYEPEPPPRPNRASRHKPLDAVATQALPPVSAPLSEAEEPIQERRVEPATVRQAEISKAAPEEPAKTNPPPKPAPEPSPAPKPVPNTSISKAPPPVAEKSSSFKDRIAAFNKPAAAPVAPFKPSGSKAGAGFVKKPFVAPPPSRNAYVPTAPREPPPQKVYRREEDPEIAERQAQDLEAAEKAGLAATTEEAQGDDAPKPTSLKERIALLQKQQAEQAKRAEATQKDKPKRPSKKRTESEIQDAAADENNELDKVASPDGSNRGSIDVPRTAPPRKISHGLNVSEIPQPARELLSDTNDADQSAAGETTEEAEGESTSVDDNEDTSRRIPQTPLSTVHTHKDIEEEDEGASEEEDDEIDAETRRKLELRERMAKMSGGMGMAGMFGGGLPSGGIPPKKKKTAPVPEQSAPDDYERAPRLPMIPIPGMSTVRSPESEDTQLNVVKEDQSRKSAVSNREPEDVPDIEDVEPASPSAQRGAPPPIPSQRPVSMSERVAPPVPTERPVPPAPVPFRSPTSGSESDDEMPRRSIELSARGPPPPVPASDHSGPRSPSVPRRTSTMGSDYVTTGGTSSPAEKRSSRIPPPVPVMSPPMSPPAQARPPPPPPPTAAPPSRQPTIDSISQRVSIDDELEEETEYEGDYDTDIASGATHKEALGSHVRESSIDDSTTADEGPIRSPILPPAAPPPVPSAARAIPPLPPQQAPAGRQSTDAPRGAPPPLPPPARAPPGEDDNDHDYDPYKYTAEGPRTSGRPTVPPPVPVQAAPPQPTPTIEIPQADSDDELYASPPPPPARQSTERAVPPTSHGPPQQLPHYEPAGPSSSARKSLDVNRAAVTYGRKSTDLTSPKDQGFIAQDIDLAVTSLWWTQLQMPPPAFQGRKDVLFEVEESTSSKRGGRATVSRDVYIIFQDYSQTIVTARFDAQDPADVVLEQRHEAPPARLRQDQLEDAHSQFGQTIYDSVQSKQNSVVGDGTPHGLVQELLKPMKSALPPVGSRAYGALVYANLANATVQQHDEIRPGDVITFRNAKFEGKHGPMHAKYKMDLGKEHVGIVAEWDGTKKKVRAWEQGRESRKCKVESFRVGDLRSGEVRVWRIMGRSWVGWDDGK</sequence>
<feature type="compositionally biased region" description="Basic and acidic residues" evidence="3">
    <location>
        <begin position="420"/>
        <end position="433"/>
    </location>
</feature>
<dbReference type="SUPFAM" id="SSF50044">
    <property type="entry name" value="SH3-domain"/>
    <property type="match status" value="1"/>
</dbReference>
<feature type="compositionally biased region" description="Basic and acidic residues" evidence="3">
    <location>
        <begin position="277"/>
        <end position="287"/>
    </location>
</feature>
<evidence type="ECO:0000259" key="4">
    <source>
        <dbReference type="PROSITE" id="PS50002"/>
    </source>
</evidence>
<evidence type="ECO:0000256" key="2">
    <source>
        <dbReference type="PROSITE-ProRule" id="PRU00192"/>
    </source>
</evidence>
<name>A0A6A6WLT1_9PEZI</name>
<dbReference type="RefSeq" id="XP_033605606.1">
    <property type="nucleotide sequence ID" value="XM_033746318.1"/>
</dbReference>
<dbReference type="PRINTS" id="PR00452">
    <property type="entry name" value="SH3DOMAIN"/>
</dbReference>
<feature type="region of interest" description="Disordered" evidence="3">
    <location>
        <begin position="37"/>
        <end position="885"/>
    </location>
</feature>
<feature type="compositionally biased region" description="Polar residues" evidence="3">
    <location>
        <begin position="615"/>
        <end position="633"/>
    </location>
</feature>
<proteinExistence type="predicted"/>
<feature type="compositionally biased region" description="Basic and acidic residues" evidence="3">
    <location>
        <begin position="221"/>
        <end position="241"/>
    </location>
</feature>
<feature type="compositionally biased region" description="Acidic residues" evidence="3">
    <location>
        <begin position="368"/>
        <end position="383"/>
    </location>
</feature>
<feature type="compositionally biased region" description="Basic and acidic residues" evidence="3">
    <location>
        <begin position="709"/>
        <end position="722"/>
    </location>
</feature>
<accession>A0A6A6WLT1</accession>
<dbReference type="InterPro" id="IPR057402">
    <property type="entry name" value="AIM3_BBC1_C"/>
</dbReference>
<feature type="compositionally biased region" description="Basic and acidic residues" evidence="3">
    <location>
        <begin position="256"/>
        <end position="267"/>
    </location>
</feature>
<feature type="compositionally biased region" description="Pro residues" evidence="3">
    <location>
        <begin position="127"/>
        <end position="144"/>
    </location>
</feature>
<keyword evidence="1 2" id="KW-0728">SH3 domain</keyword>
<feature type="compositionally biased region" description="Pro residues" evidence="3">
    <location>
        <begin position="813"/>
        <end position="828"/>
    </location>
</feature>
<feature type="compositionally biased region" description="Pro residues" evidence="3">
    <location>
        <begin position="738"/>
        <end position="748"/>
    </location>
</feature>
<dbReference type="Pfam" id="PF00018">
    <property type="entry name" value="SH3_1"/>
    <property type="match status" value="1"/>
</dbReference>
<feature type="compositionally biased region" description="Pro residues" evidence="3">
    <location>
        <begin position="774"/>
        <end position="785"/>
    </location>
</feature>
<dbReference type="Gene3D" id="2.30.30.40">
    <property type="entry name" value="SH3 Domains"/>
    <property type="match status" value="1"/>
</dbReference>
<protein>
    <recommendedName>
        <fullName evidence="4">SH3 domain-containing protein</fullName>
    </recommendedName>
</protein>
<feature type="compositionally biased region" description="Pro residues" evidence="3">
    <location>
        <begin position="641"/>
        <end position="673"/>
    </location>
</feature>
<dbReference type="InterPro" id="IPR035552">
    <property type="entry name" value="Mti1_SH3"/>
</dbReference>
<feature type="compositionally biased region" description="Polar residues" evidence="3">
    <location>
        <begin position="388"/>
        <end position="397"/>
    </location>
</feature>
<evidence type="ECO:0000313" key="6">
    <source>
        <dbReference type="Proteomes" id="UP000799437"/>
    </source>
</evidence>
<feature type="domain" description="SH3" evidence="4">
    <location>
        <begin position="1"/>
        <end position="64"/>
    </location>
</feature>
<dbReference type="GeneID" id="54487372"/>
<dbReference type="SMART" id="SM00326">
    <property type="entry name" value="SH3"/>
    <property type="match status" value="1"/>
</dbReference>
<evidence type="ECO:0000256" key="3">
    <source>
        <dbReference type="SAM" id="MobiDB-lite"/>
    </source>
</evidence>
<dbReference type="Proteomes" id="UP000799437">
    <property type="component" value="Unassembled WGS sequence"/>
</dbReference>
<feature type="compositionally biased region" description="Acidic residues" evidence="3">
    <location>
        <begin position="687"/>
        <end position="702"/>
    </location>
</feature>
<feature type="compositionally biased region" description="Pro residues" evidence="3">
    <location>
        <begin position="556"/>
        <end position="571"/>
    </location>
</feature>
<evidence type="ECO:0000256" key="1">
    <source>
        <dbReference type="ARBA" id="ARBA00022443"/>
    </source>
</evidence>
<dbReference type="EMBL" id="ML996565">
    <property type="protein sequence ID" value="KAF2763155.1"/>
    <property type="molecule type" value="Genomic_DNA"/>
</dbReference>
<dbReference type="OrthoDB" id="207120at2759"/>
<keyword evidence="6" id="KW-1185">Reference proteome</keyword>
<dbReference type="InterPro" id="IPR036028">
    <property type="entry name" value="SH3-like_dom_sf"/>
</dbReference>
<feature type="compositionally biased region" description="Low complexity" evidence="3">
    <location>
        <begin position="168"/>
        <end position="183"/>
    </location>
</feature>
<organism evidence="5 6">
    <name type="scientific">Pseudovirgaria hyperparasitica</name>
    <dbReference type="NCBI Taxonomy" id="470096"/>
    <lineage>
        <taxon>Eukaryota</taxon>
        <taxon>Fungi</taxon>
        <taxon>Dikarya</taxon>
        <taxon>Ascomycota</taxon>
        <taxon>Pezizomycotina</taxon>
        <taxon>Dothideomycetes</taxon>
        <taxon>Dothideomycetes incertae sedis</taxon>
        <taxon>Acrospermales</taxon>
        <taxon>Acrospermaceae</taxon>
        <taxon>Pseudovirgaria</taxon>
    </lineage>
</organism>
<feature type="compositionally biased region" description="Acidic residues" evidence="3">
    <location>
        <begin position="404"/>
        <end position="419"/>
    </location>
</feature>
<feature type="compositionally biased region" description="Basic and acidic residues" evidence="3">
    <location>
        <begin position="40"/>
        <end position="66"/>
    </location>
</feature>
<dbReference type="Pfam" id="PF25459">
    <property type="entry name" value="AIM3_BBC1_C"/>
    <property type="match status" value="1"/>
</dbReference>
<reference evidence="5" key="1">
    <citation type="journal article" date="2020" name="Stud. Mycol.">
        <title>101 Dothideomycetes genomes: a test case for predicting lifestyles and emergence of pathogens.</title>
        <authorList>
            <person name="Haridas S."/>
            <person name="Albert R."/>
            <person name="Binder M."/>
            <person name="Bloem J."/>
            <person name="Labutti K."/>
            <person name="Salamov A."/>
            <person name="Andreopoulos B."/>
            <person name="Baker S."/>
            <person name="Barry K."/>
            <person name="Bills G."/>
            <person name="Bluhm B."/>
            <person name="Cannon C."/>
            <person name="Castanera R."/>
            <person name="Culley D."/>
            <person name="Daum C."/>
            <person name="Ezra D."/>
            <person name="Gonzalez J."/>
            <person name="Henrissat B."/>
            <person name="Kuo A."/>
            <person name="Liang C."/>
            <person name="Lipzen A."/>
            <person name="Lutzoni F."/>
            <person name="Magnuson J."/>
            <person name="Mondo S."/>
            <person name="Nolan M."/>
            <person name="Ohm R."/>
            <person name="Pangilinan J."/>
            <person name="Park H.-J."/>
            <person name="Ramirez L."/>
            <person name="Alfaro M."/>
            <person name="Sun H."/>
            <person name="Tritt A."/>
            <person name="Yoshinaga Y."/>
            <person name="Zwiers L.-H."/>
            <person name="Turgeon B."/>
            <person name="Goodwin S."/>
            <person name="Spatafora J."/>
            <person name="Crous P."/>
            <person name="Grigoriev I."/>
        </authorList>
    </citation>
    <scope>NUCLEOTIDE SEQUENCE</scope>
    <source>
        <strain evidence="5">CBS 121739</strain>
    </source>
</reference>
<evidence type="ECO:0000313" key="5">
    <source>
        <dbReference type="EMBL" id="KAF2763155.1"/>
    </source>
</evidence>
<dbReference type="InterPro" id="IPR001452">
    <property type="entry name" value="SH3_domain"/>
</dbReference>
<dbReference type="AlphaFoldDB" id="A0A6A6WLT1"/>